<evidence type="ECO:0000313" key="4">
    <source>
        <dbReference type="EMBL" id="RUQ84287.1"/>
    </source>
</evidence>
<reference evidence="3 5" key="1">
    <citation type="submission" date="2018-03" db="EMBL/GenBank/DDBJ databases">
        <title>Genomic Encyclopedia of Archaeal and Bacterial Type Strains, Phase II (KMG-II): from individual species to whole genera.</title>
        <authorList>
            <person name="Goeker M."/>
        </authorList>
    </citation>
    <scope>NUCLEOTIDE SEQUENCE [LARGE SCALE GENOMIC DNA]</scope>
    <source>
        <strain evidence="3 5">DSM 21548</strain>
    </source>
</reference>
<reference evidence="4 6" key="2">
    <citation type="submission" date="2018-12" db="EMBL/GenBank/DDBJ databases">
        <authorList>
            <person name="hu s."/>
            <person name="Xu Y."/>
            <person name="Xu B."/>
            <person name="Li F."/>
        </authorList>
    </citation>
    <scope>NUCLEOTIDE SEQUENCE [LARGE SCALE GENOMIC DNA]</scope>
    <source>
        <strain evidence="4 6">KSW2-17</strain>
    </source>
</reference>
<dbReference type="InterPro" id="IPR002881">
    <property type="entry name" value="DUF58"/>
</dbReference>
<name>A0A2P8GS44_9MICO</name>
<dbReference type="Proteomes" id="UP000268291">
    <property type="component" value="Unassembled WGS sequence"/>
</dbReference>
<feature type="transmembrane region" description="Helical" evidence="1">
    <location>
        <begin position="39"/>
        <end position="63"/>
    </location>
</feature>
<dbReference type="Pfam" id="PF01882">
    <property type="entry name" value="DUF58"/>
    <property type="match status" value="1"/>
</dbReference>
<organism evidence="3 5">
    <name type="scientific">Labedella gwakjiensis</name>
    <dbReference type="NCBI Taxonomy" id="390269"/>
    <lineage>
        <taxon>Bacteria</taxon>
        <taxon>Bacillati</taxon>
        <taxon>Actinomycetota</taxon>
        <taxon>Actinomycetes</taxon>
        <taxon>Micrococcales</taxon>
        <taxon>Microbacteriaceae</taxon>
        <taxon>Labedella</taxon>
    </lineage>
</organism>
<evidence type="ECO:0000313" key="3">
    <source>
        <dbReference type="EMBL" id="PSL36774.1"/>
    </source>
</evidence>
<feature type="domain" description="DUF58" evidence="2">
    <location>
        <begin position="231"/>
        <end position="312"/>
    </location>
</feature>
<sequence>MTNAATELFGTDAKPTRLASVRRALATAARPVASAATPVVRVVTTTGWLVLVAAVVFLVVGLLFSWSEFLAIAFAAIGALAVALISVLGRTSFRVDVTLSPTRVVVGERAIGRVEITNVGTRRTSATRLELPVGEGLAVFAIPGLSPDAATDELFAVPTHRRAVIDAGPAVTVRGDQVGLFRRTVRWTDPIELFVHPVTTRLQPSAAGLVRDLEGQTTQKITNSDIAFHALREYVVGDDVRHVHWRSSARTGQLMVRQFEETRRSQLTILHTSDERYFASADEFELAVSVTASVATQVIREATAIDVVTEDRRLRTHTAGALLDDSCRIEVLRDGAGTPRDFARDATAMLPVPSVAVIVAGSRMTATDFRAIEKFFPSETRVIALRVAAGENPQVKIAGGLQIFTVGTLRDLPRVLARAS</sequence>
<keyword evidence="6" id="KW-1185">Reference proteome</keyword>
<dbReference type="RefSeq" id="WP_106562015.1">
    <property type="nucleotide sequence ID" value="NZ_PYAU01000001.1"/>
</dbReference>
<dbReference type="PANTHER" id="PTHR34351">
    <property type="entry name" value="SLR1927 PROTEIN-RELATED"/>
    <property type="match status" value="1"/>
</dbReference>
<dbReference type="EMBL" id="RZGY01000003">
    <property type="protein sequence ID" value="RUQ84287.1"/>
    <property type="molecule type" value="Genomic_DNA"/>
</dbReference>
<feature type="transmembrane region" description="Helical" evidence="1">
    <location>
        <begin position="69"/>
        <end position="89"/>
    </location>
</feature>
<protein>
    <submittedName>
        <fullName evidence="4">DUF58 domain-containing protein</fullName>
    </submittedName>
    <submittedName>
        <fullName evidence="3">Uncharacterized protein DUF58</fullName>
    </submittedName>
</protein>
<dbReference type="AlphaFoldDB" id="A0A2P8GS44"/>
<evidence type="ECO:0000259" key="2">
    <source>
        <dbReference type="Pfam" id="PF01882"/>
    </source>
</evidence>
<dbReference type="EMBL" id="PYAU01000001">
    <property type="protein sequence ID" value="PSL36774.1"/>
    <property type="molecule type" value="Genomic_DNA"/>
</dbReference>
<evidence type="ECO:0000256" key="1">
    <source>
        <dbReference type="SAM" id="Phobius"/>
    </source>
</evidence>
<keyword evidence="1" id="KW-0812">Transmembrane</keyword>
<evidence type="ECO:0000313" key="6">
    <source>
        <dbReference type="Proteomes" id="UP000268291"/>
    </source>
</evidence>
<dbReference type="OrthoDB" id="9812729at2"/>
<gene>
    <name evidence="3" type="ORF">CLV49_0372</name>
    <name evidence="4" type="ORF">ELQ93_15840</name>
</gene>
<proteinExistence type="predicted"/>
<dbReference type="PANTHER" id="PTHR34351:SF1">
    <property type="entry name" value="SLR1927 PROTEIN"/>
    <property type="match status" value="1"/>
</dbReference>
<keyword evidence="1" id="KW-0472">Membrane</keyword>
<accession>A0A2P8GS44</accession>
<evidence type="ECO:0000313" key="5">
    <source>
        <dbReference type="Proteomes" id="UP000241203"/>
    </source>
</evidence>
<dbReference type="Proteomes" id="UP000241203">
    <property type="component" value="Unassembled WGS sequence"/>
</dbReference>
<keyword evidence="1" id="KW-1133">Transmembrane helix</keyword>
<comment type="caution">
    <text evidence="3">The sequence shown here is derived from an EMBL/GenBank/DDBJ whole genome shotgun (WGS) entry which is preliminary data.</text>
</comment>